<keyword evidence="2" id="KW-1185">Reference proteome</keyword>
<proteinExistence type="predicted"/>
<dbReference type="Gene3D" id="2.40.160.60">
    <property type="entry name" value="Outer membrane protein transport protein (OMPP1/FadL/TodX)"/>
    <property type="match status" value="1"/>
</dbReference>
<dbReference type="NCBIfam" id="NF033709">
    <property type="entry name" value="PorV_fam"/>
    <property type="match status" value="1"/>
</dbReference>
<reference evidence="1 2" key="1">
    <citation type="submission" date="2016-11" db="EMBL/GenBank/DDBJ databases">
        <title>Study of marine rhodopsin-containing bacteria.</title>
        <authorList>
            <person name="Yoshizawa S."/>
            <person name="Kumagai Y."/>
            <person name="Kogure K."/>
        </authorList>
    </citation>
    <scope>NUCLEOTIDE SEQUENCE [LARGE SCALE GENOMIC DNA]</scope>
    <source>
        <strain evidence="1 2">SAORIC-28</strain>
    </source>
</reference>
<name>A0A271J603_9BACT</name>
<sequence>MKFLSVSADPRMAALGGAATALGTGPGALFYNPAGLARVEGGVGAFLGQTTWIADIDYNHGAVSLAPAGGRFGVVGVSVMAVDYGELQETVFDASTEAGYRDLGTFKPTAYAIGLGYGRTVTDRFSVGGQVKVVGQNFGSVATAFTPAEGGDGTYTREDVSESVFAYDFGVMYDTPFPGLAFAVSARNFSQQAAFGDGESFQLPLTLQIGASLDTQGLTGFDPDVHRLVLAVDAEDPYDYAGQIEVGGEYTFAKTLSLRAGGVFPSDVQGVSFGAGLKQRLGGVGFGADYSYSSFEVFDAVHRVAVRFDL</sequence>
<evidence type="ECO:0000313" key="2">
    <source>
        <dbReference type="Proteomes" id="UP000216339"/>
    </source>
</evidence>
<protein>
    <recommendedName>
        <fullName evidence="3">DUF3308 domain-containing protein</fullName>
    </recommendedName>
</protein>
<comment type="caution">
    <text evidence="1">The sequence shown here is derived from an EMBL/GenBank/DDBJ whole genome shotgun (WGS) entry which is preliminary data.</text>
</comment>
<evidence type="ECO:0000313" key="1">
    <source>
        <dbReference type="EMBL" id="PAP78863.1"/>
    </source>
</evidence>
<dbReference type="Proteomes" id="UP000216339">
    <property type="component" value="Unassembled WGS sequence"/>
</dbReference>
<dbReference type="EMBL" id="MQWD01000001">
    <property type="protein sequence ID" value="PAP78863.1"/>
    <property type="molecule type" value="Genomic_DNA"/>
</dbReference>
<gene>
    <name evidence="1" type="ORF">BSZ37_18780</name>
</gene>
<dbReference type="SUPFAM" id="SSF56935">
    <property type="entry name" value="Porins"/>
    <property type="match status" value="1"/>
</dbReference>
<accession>A0A271J603</accession>
<evidence type="ECO:0008006" key="3">
    <source>
        <dbReference type="Google" id="ProtNLM"/>
    </source>
</evidence>
<organism evidence="1 2">
    <name type="scientific">Rubrivirga marina</name>
    <dbReference type="NCBI Taxonomy" id="1196024"/>
    <lineage>
        <taxon>Bacteria</taxon>
        <taxon>Pseudomonadati</taxon>
        <taxon>Rhodothermota</taxon>
        <taxon>Rhodothermia</taxon>
        <taxon>Rhodothermales</taxon>
        <taxon>Rubricoccaceae</taxon>
        <taxon>Rubrivirga</taxon>
    </lineage>
</organism>
<dbReference type="AlphaFoldDB" id="A0A271J603"/>